<evidence type="ECO:0000256" key="10">
    <source>
        <dbReference type="RuleBase" id="RU000456"/>
    </source>
</evidence>
<feature type="domain" description="Cytochrome oxidase subunit II transmembrane region profile" evidence="15">
    <location>
        <begin position="37"/>
        <end position="134"/>
    </location>
</feature>
<dbReference type="STRING" id="1666911.HLUCCA11_13755"/>
<keyword evidence="11" id="KW-0186">Copper</keyword>
<dbReference type="CDD" id="cd13919">
    <property type="entry name" value="CuRO_HCO_II_like_5"/>
    <property type="match status" value="1"/>
</dbReference>
<gene>
    <name evidence="16" type="primary">ctaCII</name>
    <name evidence="16" type="ORF">HLUCCA11_13755</name>
</gene>
<evidence type="ECO:0000256" key="13">
    <source>
        <dbReference type="SAM" id="Phobius"/>
    </source>
</evidence>
<comment type="similarity">
    <text evidence="2 10">Belongs to the cytochrome c oxidase subunit 2 family.</text>
</comment>
<keyword evidence="7 10" id="KW-0249">Electron transport</keyword>
<dbReference type="GO" id="GO:0005507">
    <property type="term" value="F:copper ion binding"/>
    <property type="evidence" value="ECO:0007669"/>
    <property type="project" value="InterPro"/>
</dbReference>
<evidence type="ECO:0000256" key="5">
    <source>
        <dbReference type="ARBA" id="ARBA00022692"/>
    </source>
</evidence>
<evidence type="ECO:0000313" key="16">
    <source>
        <dbReference type="EMBL" id="KPQ34787.1"/>
    </source>
</evidence>
<evidence type="ECO:0000259" key="14">
    <source>
        <dbReference type="PROSITE" id="PS50857"/>
    </source>
</evidence>
<dbReference type="InterPro" id="IPR045187">
    <property type="entry name" value="CcO_II"/>
</dbReference>
<evidence type="ECO:0000256" key="1">
    <source>
        <dbReference type="ARBA" id="ARBA00004141"/>
    </source>
</evidence>
<keyword evidence="5 10" id="KW-0812">Transmembrane</keyword>
<dbReference type="SUPFAM" id="SSF81464">
    <property type="entry name" value="Cytochrome c oxidase subunit II-like, transmembrane region"/>
    <property type="match status" value="1"/>
</dbReference>
<comment type="function">
    <text evidence="11">Subunits I and II form the functional core of the enzyme complex. Electrons originating in cytochrome c are transferred via heme a and Cu(A) to the binuclear center formed by heme a3 and Cu(B).</text>
</comment>
<dbReference type="Pfam" id="PF02790">
    <property type="entry name" value="COX2_TM"/>
    <property type="match status" value="1"/>
</dbReference>
<comment type="subcellular location">
    <subcellularLocation>
        <location evidence="10">Cell membrane</location>
        <topology evidence="10">Multi-pass membrane protein</topology>
    </subcellularLocation>
    <subcellularLocation>
        <location evidence="1">Membrane</location>
        <topology evidence="1">Multi-pass membrane protein</topology>
    </subcellularLocation>
</comment>
<dbReference type="AlphaFoldDB" id="A0A0P7ZWM5"/>
<dbReference type="EC" id="7.1.1.9" evidence="11"/>
<keyword evidence="8 13" id="KW-1133">Transmembrane helix</keyword>
<feature type="transmembrane region" description="Helical" evidence="13">
    <location>
        <begin position="59"/>
        <end position="83"/>
    </location>
</feature>
<dbReference type="InterPro" id="IPR011759">
    <property type="entry name" value="Cyt_c_oxidase_su2_TM_dom"/>
</dbReference>
<dbReference type="PROSITE" id="PS50999">
    <property type="entry name" value="COX2_TM"/>
    <property type="match status" value="1"/>
</dbReference>
<dbReference type="PANTHER" id="PTHR22888:SF9">
    <property type="entry name" value="CYTOCHROME C OXIDASE SUBUNIT 2"/>
    <property type="match status" value="1"/>
</dbReference>
<dbReference type="InterPro" id="IPR036257">
    <property type="entry name" value="Cyt_c_oxidase_su2_TM_sf"/>
</dbReference>
<dbReference type="PROSITE" id="PS50857">
    <property type="entry name" value="COX2_CUA"/>
    <property type="match status" value="1"/>
</dbReference>
<feature type="domain" description="Cytochrome oxidase subunit II copper A binding" evidence="14">
    <location>
        <begin position="163"/>
        <end position="274"/>
    </location>
</feature>
<evidence type="ECO:0000256" key="7">
    <source>
        <dbReference type="ARBA" id="ARBA00022982"/>
    </source>
</evidence>
<comment type="catalytic activity">
    <reaction evidence="11">
        <text>4 Fe(II)-[cytochrome c] + O2 + 8 H(+)(in) = 4 Fe(III)-[cytochrome c] + 2 H2O + 4 H(+)(out)</text>
        <dbReference type="Rhea" id="RHEA:11436"/>
        <dbReference type="Rhea" id="RHEA-COMP:10350"/>
        <dbReference type="Rhea" id="RHEA-COMP:14399"/>
        <dbReference type="ChEBI" id="CHEBI:15377"/>
        <dbReference type="ChEBI" id="CHEBI:15378"/>
        <dbReference type="ChEBI" id="CHEBI:15379"/>
        <dbReference type="ChEBI" id="CHEBI:29033"/>
        <dbReference type="ChEBI" id="CHEBI:29034"/>
        <dbReference type="EC" id="7.1.1.9"/>
    </reaction>
</comment>
<evidence type="ECO:0000256" key="12">
    <source>
        <dbReference type="SAM" id="MobiDB-lite"/>
    </source>
</evidence>
<dbReference type="Gene3D" id="2.60.40.420">
    <property type="entry name" value="Cupredoxins - blue copper proteins"/>
    <property type="match status" value="1"/>
</dbReference>
<evidence type="ECO:0000256" key="8">
    <source>
        <dbReference type="ARBA" id="ARBA00022989"/>
    </source>
</evidence>
<dbReference type="Proteomes" id="UP000050465">
    <property type="component" value="Unassembled WGS sequence"/>
</dbReference>
<keyword evidence="9 13" id="KW-0472">Membrane</keyword>
<reference evidence="16 17" key="1">
    <citation type="submission" date="2015-09" db="EMBL/GenBank/DDBJ databases">
        <title>Identification and resolution of microdiversity through metagenomic sequencing of parallel consortia.</title>
        <authorList>
            <person name="Nelson W.C."/>
            <person name="Romine M.F."/>
            <person name="Lindemann S.R."/>
        </authorList>
    </citation>
    <scope>NUCLEOTIDE SEQUENCE [LARGE SCALE GENOMIC DNA]</scope>
    <source>
        <strain evidence="16">Ana</strain>
    </source>
</reference>
<evidence type="ECO:0000256" key="9">
    <source>
        <dbReference type="ARBA" id="ARBA00023136"/>
    </source>
</evidence>
<evidence type="ECO:0000256" key="2">
    <source>
        <dbReference type="ARBA" id="ARBA00007866"/>
    </source>
</evidence>
<keyword evidence="11" id="KW-0479">Metal-binding</keyword>
<accession>A0A0P7ZWM5</accession>
<evidence type="ECO:0000256" key="4">
    <source>
        <dbReference type="ARBA" id="ARBA00022660"/>
    </source>
</evidence>
<organism evidence="16 17">
    <name type="scientific">Phormidesmis priestleyi Ana</name>
    <dbReference type="NCBI Taxonomy" id="1666911"/>
    <lineage>
        <taxon>Bacteria</taxon>
        <taxon>Bacillati</taxon>
        <taxon>Cyanobacteriota</taxon>
        <taxon>Cyanophyceae</taxon>
        <taxon>Leptolyngbyales</taxon>
        <taxon>Leptolyngbyaceae</taxon>
        <taxon>Phormidesmis</taxon>
    </lineage>
</organism>
<protein>
    <recommendedName>
        <fullName evidence="11">Cytochrome c oxidase subunit 2</fullName>
        <ecNumber evidence="11">7.1.1.9</ecNumber>
    </recommendedName>
</protein>
<keyword evidence="6" id="KW-1278">Translocase</keyword>
<keyword evidence="4 10" id="KW-0679">Respiratory chain</keyword>
<dbReference type="PRINTS" id="PR01166">
    <property type="entry name" value="CYCOXIDASEII"/>
</dbReference>
<dbReference type="GO" id="GO:0005886">
    <property type="term" value="C:plasma membrane"/>
    <property type="evidence" value="ECO:0007669"/>
    <property type="project" value="UniProtKB-SubCell"/>
</dbReference>
<dbReference type="Gene3D" id="1.10.287.90">
    <property type="match status" value="1"/>
</dbReference>
<evidence type="ECO:0000256" key="6">
    <source>
        <dbReference type="ARBA" id="ARBA00022967"/>
    </source>
</evidence>
<evidence type="ECO:0000313" key="17">
    <source>
        <dbReference type="Proteomes" id="UP000050465"/>
    </source>
</evidence>
<dbReference type="InterPro" id="IPR008972">
    <property type="entry name" value="Cupredoxin"/>
</dbReference>
<evidence type="ECO:0000259" key="15">
    <source>
        <dbReference type="PROSITE" id="PS50999"/>
    </source>
</evidence>
<dbReference type="GO" id="GO:0042773">
    <property type="term" value="P:ATP synthesis coupled electron transport"/>
    <property type="evidence" value="ECO:0007669"/>
    <property type="project" value="TreeGrafter"/>
</dbReference>
<name>A0A0P7ZWM5_9CYAN</name>
<dbReference type="GO" id="GO:0004129">
    <property type="term" value="F:cytochrome-c oxidase activity"/>
    <property type="evidence" value="ECO:0007669"/>
    <property type="project" value="UniProtKB-EC"/>
</dbReference>
<dbReference type="InterPro" id="IPR002429">
    <property type="entry name" value="CcO_II-like_C"/>
</dbReference>
<dbReference type="SUPFAM" id="SSF49503">
    <property type="entry name" value="Cupredoxins"/>
    <property type="match status" value="1"/>
</dbReference>
<comment type="caution">
    <text evidence="16">The sequence shown here is derived from an EMBL/GenBank/DDBJ whole genome shotgun (WGS) entry which is preliminary data.</text>
</comment>
<feature type="region of interest" description="Disordered" evidence="12">
    <location>
        <begin position="304"/>
        <end position="324"/>
    </location>
</feature>
<dbReference type="EMBL" id="LJZR01000017">
    <property type="protein sequence ID" value="KPQ34787.1"/>
    <property type="molecule type" value="Genomic_DNA"/>
</dbReference>
<comment type="cofactor">
    <cofactor evidence="11">
        <name>Cu cation</name>
        <dbReference type="ChEBI" id="CHEBI:23378"/>
    </cofactor>
    <text evidence="11">Binds a copper A center.</text>
</comment>
<sequence length="324" mass="36351">MNTENTRTRDLNRVLNRRRIINLTGLAAVNLLISLWMGQQAYRWLPPQASAESVLVDKLFSFMTAVGCFIFIGVVGTLLYSMVFHRAAKYDTSDGPPIEGNVKLEIVWTAVPIILIIWIGTVSFNTYDQMSILGAIAPVTMKTVPTVPLDRKKEVLANPNPTDTSPPIEVNSRQWAWEFYYPDEGISSTELHLPVNQRARFKLTSEDVLHGFYIPAFRVKQDIIPGRAIDFSFTPIREGRYRLRDSEFSGTYFAANQTNVVVESEAAFQQWLTTAAASPAEPAENAASKEFTAAQNSGRFRWKTVKPAPAPTVNYTSSEKDSYE</sequence>
<dbReference type="PANTHER" id="PTHR22888">
    <property type="entry name" value="CYTOCHROME C OXIDASE, SUBUNIT II"/>
    <property type="match status" value="1"/>
</dbReference>
<keyword evidence="3 10" id="KW-0813">Transport</keyword>
<dbReference type="Pfam" id="PF00116">
    <property type="entry name" value="COX2"/>
    <property type="match status" value="1"/>
</dbReference>
<feature type="transmembrane region" description="Helical" evidence="13">
    <location>
        <begin position="20"/>
        <end position="39"/>
    </location>
</feature>
<proteinExistence type="inferred from homology"/>
<evidence type="ECO:0000256" key="11">
    <source>
        <dbReference type="RuleBase" id="RU004024"/>
    </source>
</evidence>
<dbReference type="PATRIC" id="fig|1666911.3.peg.1527"/>
<feature type="transmembrane region" description="Helical" evidence="13">
    <location>
        <begin position="104"/>
        <end position="124"/>
    </location>
</feature>
<evidence type="ECO:0000256" key="3">
    <source>
        <dbReference type="ARBA" id="ARBA00022448"/>
    </source>
</evidence>